<dbReference type="GO" id="GO:0008270">
    <property type="term" value="F:zinc ion binding"/>
    <property type="evidence" value="ECO:0007669"/>
    <property type="project" value="UniProtKB-KW"/>
</dbReference>
<dbReference type="Proteomes" id="UP000054886">
    <property type="component" value="Unassembled WGS sequence"/>
</dbReference>
<keyword evidence="3" id="KW-0479">Metal-binding</keyword>
<dbReference type="InterPro" id="IPR024991">
    <property type="entry name" value="RING-H2_APC11"/>
</dbReference>
<dbReference type="AlphaFoldDB" id="A0A0W0DMH4"/>
<keyword evidence="8" id="KW-0131">Cell cycle</keyword>
<feature type="domain" description="RING-type" evidence="10">
    <location>
        <begin position="48"/>
        <end position="91"/>
    </location>
</feature>
<dbReference type="GO" id="GO:0031145">
    <property type="term" value="P:anaphase-promoting complex-dependent catabolic process"/>
    <property type="evidence" value="ECO:0007669"/>
    <property type="project" value="EnsemblFungi"/>
</dbReference>
<dbReference type="SMART" id="SM00184">
    <property type="entry name" value="RING"/>
    <property type="match status" value="1"/>
</dbReference>
<dbReference type="GO" id="GO:0016567">
    <property type="term" value="P:protein ubiquitination"/>
    <property type="evidence" value="ECO:0007669"/>
    <property type="project" value="EnsemblFungi"/>
</dbReference>
<dbReference type="InterPro" id="IPR013083">
    <property type="entry name" value="Znf_RING/FYVE/PHD"/>
</dbReference>
<dbReference type="GO" id="GO:0051301">
    <property type="term" value="P:cell division"/>
    <property type="evidence" value="ECO:0007669"/>
    <property type="project" value="UniProtKB-KW"/>
</dbReference>
<evidence type="ECO:0000256" key="3">
    <source>
        <dbReference type="ARBA" id="ARBA00022723"/>
    </source>
</evidence>
<gene>
    <name evidence="11" type="ORF">AO440_002532</name>
</gene>
<dbReference type="GO" id="GO:0005680">
    <property type="term" value="C:anaphase-promoting complex"/>
    <property type="evidence" value="ECO:0007669"/>
    <property type="project" value="EnsemblFungi"/>
</dbReference>
<evidence type="ECO:0000256" key="7">
    <source>
        <dbReference type="ARBA" id="ARBA00022833"/>
    </source>
</evidence>
<dbReference type="Gene3D" id="3.30.40.10">
    <property type="entry name" value="Zinc/RING finger domain, C3HC4 (zinc finger)"/>
    <property type="match status" value="1"/>
</dbReference>
<organism evidence="11 12">
    <name type="scientific">Candida glabrata</name>
    <name type="common">Yeast</name>
    <name type="synonym">Torulopsis glabrata</name>
    <dbReference type="NCBI Taxonomy" id="5478"/>
    <lineage>
        <taxon>Eukaryota</taxon>
        <taxon>Fungi</taxon>
        <taxon>Dikarya</taxon>
        <taxon>Ascomycota</taxon>
        <taxon>Saccharomycotina</taxon>
        <taxon>Saccharomycetes</taxon>
        <taxon>Saccharomycetales</taxon>
        <taxon>Saccharomycetaceae</taxon>
        <taxon>Nakaseomyces</taxon>
    </lineage>
</organism>
<dbReference type="VEuPathDB" id="FungiDB:GVI51_I04323"/>
<evidence type="ECO:0000256" key="2">
    <source>
        <dbReference type="ARBA" id="ARBA00022618"/>
    </source>
</evidence>
<evidence type="ECO:0000256" key="6">
    <source>
        <dbReference type="ARBA" id="ARBA00022786"/>
    </source>
</evidence>
<keyword evidence="4 9" id="KW-0863">Zinc-finger</keyword>
<dbReference type="VEuPathDB" id="FungiDB:GWK60_L04323"/>
<evidence type="ECO:0000259" key="10">
    <source>
        <dbReference type="PROSITE" id="PS50089"/>
    </source>
</evidence>
<dbReference type="VEuPathDB" id="FungiDB:B1J91_I04576g"/>
<dbReference type="CDD" id="cd16456">
    <property type="entry name" value="RING-H2_APC11"/>
    <property type="match status" value="1"/>
</dbReference>
<keyword evidence="2" id="KW-0132">Cell division</keyword>
<sequence length="149" mass="17245">MRIELTEVHGVFNWVWDIPKNEDRLDESMADEDEDVCGICRASYHAPCPNCRYPGESCAIVLGRCGHNFHVHCISRWVDTPTSKGLCPMCRQKFQLLQRTKINEPHIPLFKEIEIKRYRQLQEEIEAGNYDALEEANIPPREDVEMASA</sequence>
<dbReference type="PROSITE" id="PS50089">
    <property type="entry name" value="ZF_RING_2"/>
    <property type="match status" value="1"/>
</dbReference>
<keyword evidence="5" id="KW-0498">Mitosis</keyword>
<comment type="caution">
    <text evidence="11">The sequence shown here is derived from an EMBL/GenBank/DDBJ whole genome shotgun (WGS) entry which is preliminary data.</text>
</comment>
<evidence type="ECO:0000256" key="1">
    <source>
        <dbReference type="ARBA" id="ARBA00013928"/>
    </source>
</evidence>
<evidence type="ECO:0000313" key="12">
    <source>
        <dbReference type="Proteomes" id="UP000054886"/>
    </source>
</evidence>
<keyword evidence="6" id="KW-0833">Ubl conjugation pathway</keyword>
<protein>
    <recommendedName>
        <fullName evidence="1">Anaphase-promoting complex subunit 11</fullName>
    </recommendedName>
</protein>
<dbReference type="Pfam" id="PF12861">
    <property type="entry name" value="zf-ANAPC11"/>
    <property type="match status" value="1"/>
</dbReference>
<dbReference type="OMA" id="FHVHCIY"/>
<dbReference type="InterPro" id="IPR051031">
    <property type="entry name" value="RING-box_E3_Ubiquitin_Ligase"/>
</dbReference>
<dbReference type="PhylomeDB" id="A0A0W0DMH4"/>
<name>A0A0W0DMH4_CANGB</name>
<dbReference type="GO" id="GO:0061630">
    <property type="term" value="F:ubiquitin protein ligase activity"/>
    <property type="evidence" value="ECO:0007669"/>
    <property type="project" value="EnsemblFungi"/>
</dbReference>
<evidence type="ECO:0000256" key="8">
    <source>
        <dbReference type="ARBA" id="ARBA00023306"/>
    </source>
</evidence>
<dbReference type="VEuPathDB" id="FungiDB:CAGL0I04576g"/>
<evidence type="ECO:0000256" key="5">
    <source>
        <dbReference type="ARBA" id="ARBA00022776"/>
    </source>
</evidence>
<proteinExistence type="predicted"/>
<evidence type="ECO:0000313" key="11">
    <source>
        <dbReference type="EMBL" id="KTB05775.1"/>
    </source>
</evidence>
<keyword evidence="7" id="KW-0862">Zinc</keyword>
<dbReference type="SUPFAM" id="SSF57850">
    <property type="entry name" value="RING/U-box"/>
    <property type="match status" value="1"/>
</dbReference>
<dbReference type="GO" id="GO:0097602">
    <property type="term" value="F:cullin family protein binding"/>
    <property type="evidence" value="ECO:0007669"/>
    <property type="project" value="InterPro"/>
</dbReference>
<dbReference type="PANTHER" id="PTHR11210">
    <property type="entry name" value="RING BOX"/>
    <property type="match status" value="1"/>
</dbReference>
<accession>A0A0W0DMH4</accession>
<dbReference type="InterPro" id="IPR001841">
    <property type="entry name" value="Znf_RING"/>
</dbReference>
<dbReference type="EMBL" id="LLZZ01000112">
    <property type="protein sequence ID" value="KTB05775.1"/>
    <property type="molecule type" value="Genomic_DNA"/>
</dbReference>
<reference evidence="11 12" key="1">
    <citation type="submission" date="2015-10" db="EMBL/GenBank/DDBJ databases">
        <title>Draft genomes sequences of Candida glabrata isolates 1A, 1B, 2A, 2B, 3A and 3B.</title>
        <authorList>
            <person name="Haavelsrud O.E."/>
            <person name="Gaustad P."/>
        </authorList>
    </citation>
    <scope>NUCLEOTIDE SEQUENCE [LARGE SCALE GENOMIC DNA]</scope>
    <source>
        <strain evidence="11">910700640</strain>
    </source>
</reference>
<evidence type="ECO:0000256" key="4">
    <source>
        <dbReference type="ARBA" id="ARBA00022771"/>
    </source>
</evidence>
<evidence type="ECO:0000256" key="9">
    <source>
        <dbReference type="PROSITE-ProRule" id="PRU00175"/>
    </source>
</evidence>